<gene>
    <name evidence="1" type="ORF">LX13_000558</name>
</gene>
<dbReference type="RefSeq" id="WP_253659778.1">
    <property type="nucleotide sequence ID" value="NZ_BAAAJQ010000001.1"/>
</dbReference>
<evidence type="ECO:0000313" key="1">
    <source>
        <dbReference type="EMBL" id="MCP2174751.1"/>
    </source>
</evidence>
<sequence length="182" mass="20419">MGFHPGYFSRAGAFTLKFDRDASLYSLGIPVSTGHVDYTEHYCISAEQYATLANDPRLAKSFADECRRREHDELFVLEPEWNRGSPRMPDESDEVQAAITYLDTFTSFPRGVALGIDVESGRPYLSIPAGSGHSSEEWRYFRISYDELHAFDTDIEAAVLFADACRGGGHDDRLVSLPPTER</sequence>
<evidence type="ECO:0000313" key="2">
    <source>
        <dbReference type="Proteomes" id="UP001206895"/>
    </source>
</evidence>
<reference evidence="1 2" key="1">
    <citation type="submission" date="2022-06" db="EMBL/GenBank/DDBJ databases">
        <title>Genomic Encyclopedia of Archaeal and Bacterial Type Strains, Phase II (KMG-II): from individual species to whole genera.</title>
        <authorList>
            <person name="Goeker M."/>
        </authorList>
    </citation>
    <scope>NUCLEOTIDE SEQUENCE [LARGE SCALE GENOMIC DNA]</scope>
    <source>
        <strain evidence="1 2">DSM 44693</strain>
    </source>
</reference>
<protein>
    <submittedName>
        <fullName evidence="1">Uncharacterized protein</fullName>
    </submittedName>
</protein>
<accession>A0ABT1HCZ0</accession>
<name>A0ABT1HCZ0_9NOCA</name>
<proteinExistence type="predicted"/>
<comment type="caution">
    <text evidence="1">The sequence shown here is derived from an EMBL/GenBank/DDBJ whole genome shotgun (WGS) entry which is preliminary data.</text>
</comment>
<dbReference type="EMBL" id="JAMTCJ010000001">
    <property type="protein sequence ID" value="MCP2174751.1"/>
    <property type="molecule type" value="Genomic_DNA"/>
</dbReference>
<dbReference type="Proteomes" id="UP001206895">
    <property type="component" value="Unassembled WGS sequence"/>
</dbReference>
<organism evidence="1 2">
    <name type="scientific">Williamsia maris</name>
    <dbReference type="NCBI Taxonomy" id="72806"/>
    <lineage>
        <taxon>Bacteria</taxon>
        <taxon>Bacillati</taxon>
        <taxon>Actinomycetota</taxon>
        <taxon>Actinomycetes</taxon>
        <taxon>Mycobacteriales</taxon>
        <taxon>Nocardiaceae</taxon>
        <taxon>Williamsia</taxon>
    </lineage>
</organism>
<keyword evidence="2" id="KW-1185">Reference proteome</keyword>